<keyword evidence="3" id="KW-1185">Reference proteome</keyword>
<dbReference type="PANTHER" id="PTHR22617:SF23">
    <property type="entry name" value="CHEMOTAXIS PROTEIN CHEW"/>
    <property type="match status" value="1"/>
</dbReference>
<organism evidence="2 3">
    <name type="scientific">Magnetospirillum aberrantis SpK</name>
    <dbReference type="NCBI Taxonomy" id="908842"/>
    <lineage>
        <taxon>Bacteria</taxon>
        <taxon>Pseudomonadati</taxon>
        <taxon>Pseudomonadota</taxon>
        <taxon>Alphaproteobacteria</taxon>
        <taxon>Rhodospirillales</taxon>
        <taxon>Rhodospirillaceae</taxon>
        <taxon>Magnetospirillum</taxon>
    </lineage>
</organism>
<dbReference type="InterPro" id="IPR002545">
    <property type="entry name" value="CheW-lke_dom"/>
</dbReference>
<dbReference type="SMART" id="SM00260">
    <property type="entry name" value="CheW"/>
    <property type="match status" value="1"/>
</dbReference>
<comment type="caution">
    <text evidence="2">The sequence shown here is derived from an EMBL/GenBank/DDBJ whole genome shotgun (WGS) entry which is preliminary data.</text>
</comment>
<name>A0A7C9UXX9_9PROT</name>
<dbReference type="Gene3D" id="2.30.30.40">
    <property type="entry name" value="SH3 Domains"/>
    <property type="match status" value="1"/>
</dbReference>
<dbReference type="AlphaFoldDB" id="A0A7C9UXX9"/>
<dbReference type="GO" id="GO:0007165">
    <property type="term" value="P:signal transduction"/>
    <property type="evidence" value="ECO:0007669"/>
    <property type="project" value="InterPro"/>
</dbReference>
<dbReference type="Gene3D" id="2.40.50.180">
    <property type="entry name" value="CheA-289, Domain 4"/>
    <property type="match status" value="1"/>
</dbReference>
<dbReference type="InterPro" id="IPR039315">
    <property type="entry name" value="CheW"/>
</dbReference>
<dbReference type="Proteomes" id="UP000480684">
    <property type="component" value="Unassembled WGS sequence"/>
</dbReference>
<evidence type="ECO:0000259" key="1">
    <source>
        <dbReference type="PROSITE" id="PS50851"/>
    </source>
</evidence>
<dbReference type="GO" id="GO:0006935">
    <property type="term" value="P:chemotaxis"/>
    <property type="evidence" value="ECO:0007669"/>
    <property type="project" value="InterPro"/>
</dbReference>
<evidence type="ECO:0000313" key="2">
    <source>
        <dbReference type="EMBL" id="NFV79353.1"/>
    </source>
</evidence>
<dbReference type="RefSeq" id="WP_163675598.1">
    <property type="nucleotide sequence ID" value="NZ_JAAIYP010000027.1"/>
</dbReference>
<dbReference type="SUPFAM" id="SSF50341">
    <property type="entry name" value="CheW-like"/>
    <property type="match status" value="1"/>
</dbReference>
<dbReference type="PROSITE" id="PS50851">
    <property type="entry name" value="CHEW"/>
    <property type="match status" value="1"/>
</dbReference>
<evidence type="ECO:0000313" key="3">
    <source>
        <dbReference type="Proteomes" id="UP000480684"/>
    </source>
</evidence>
<dbReference type="GO" id="GO:0005829">
    <property type="term" value="C:cytosol"/>
    <property type="evidence" value="ECO:0007669"/>
    <property type="project" value="TreeGrafter"/>
</dbReference>
<sequence length="167" mass="18217">MSQWMGNRTLEVVTLGLDGEVFAIDAILVHEILEMVPITRVPGARSFVGSLLNVRGKVVPLADPRVRLGMECRPPTIDSRILVIEVELEGEPTIVGLLADKVFEVTEVAAAALEETPRLGMRWPPHLIRCVGKRGDDFIIVLEIGRLFDNADLFGAPETAAPQLLSA</sequence>
<dbReference type="Pfam" id="PF01584">
    <property type="entry name" value="CheW"/>
    <property type="match status" value="1"/>
</dbReference>
<dbReference type="PANTHER" id="PTHR22617">
    <property type="entry name" value="CHEMOTAXIS SENSOR HISTIDINE KINASE-RELATED"/>
    <property type="match status" value="1"/>
</dbReference>
<proteinExistence type="predicted"/>
<accession>A0A7C9UXX9</accession>
<gene>
    <name evidence="2" type="ORF">G4223_04425</name>
</gene>
<protein>
    <submittedName>
        <fullName evidence="2">Chemotaxis protein CheW</fullName>
    </submittedName>
</protein>
<reference evidence="2 3" key="1">
    <citation type="submission" date="2020-02" db="EMBL/GenBank/DDBJ databases">
        <authorList>
            <person name="Dziuba M."/>
            <person name="Kuznetsov B."/>
            <person name="Mardanov A."/>
            <person name="Ravin N."/>
            <person name="Grouzdev D."/>
        </authorList>
    </citation>
    <scope>NUCLEOTIDE SEQUENCE [LARGE SCALE GENOMIC DNA]</scope>
    <source>
        <strain evidence="2 3">SpK</strain>
    </source>
</reference>
<dbReference type="InterPro" id="IPR036061">
    <property type="entry name" value="CheW-like_dom_sf"/>
</dbReference>
<dbReference type="EMBL" id="JAAIYP010000027">
    <property type="protein sequence ID" value="NFV79353.1"/>
    <property type="molecule type" value="Genomic_DNA"/>
</dbReference>
<feature type="domain" description="CheW-like" evidence="1">
    <location>
        <begin position="9"/>
        <end position="153"/>
    </location>
</feature>